<dbReference type="AlphaFoldDB" id="A0A2P2QVN2"/>
<organism evidence="1">
    <name type="scientific">Rhizophora mucronata</name>
    <name type="common">Asiatic mangrove</name>
    <dbReference type="NCBI Taxonomy" id="61149"/>
    <lineage>
        <taxon>Eukaryota</taxon>
        <taxon>Viridiplantae</taxon>
        <taxon>Streptophyta</taxon>
        <taxon>Embryophyta</taxon>
        <taxon>Tracheophyta</taxon>
        <taxon>Spermatophyta</taxon>
        <taxon>Magnoliopsida</taxon>
        <taxon>eudicotyledons</taxon>
        <taxon>Gunneridae</taxon>
        <taxon>Pentapetalae</taxon>
        <taxon>rosids</taxon>
        <taxon>fabids</taxon>
        <taxon>Malpighiales</taxon>
        <taxon>Rhizophoraceae</taxon>
        <taxon>Rhizophora</taxon>
    </lineage>
</organism>
<sequence length="52" mass="6022">MMSRSGIFVYVHEAGFKYIHQNHINNLSPMTALCTLQIFITEYLSGCYFPSF</sequence>
<evidence type="ECO:0000313" key="1">
    <source>
        <dbReference type="EMBL" id="MBX70931.1"/>
    </source>
</evidence>
<name>A0A2P2QVN2_RHIMU</name>
<reference evidence="1" key="1">
    <citation type="submission" date="2018-02" db="EMBL/GenBank/DDBJ databases">
        <title>Rhizophora mucronata_Transcriptome.</title>
        <authorList>
            <person name="Meera S.P."/>
            <person name="Sreeshan A."/>
            <person name="Augustine A."/>
        </authorList>
    </citation>
    <scope>NUCLEOTIDE SEQUENCE</scope>
    <source>
        <tissue evidence="1">Leaf</tissue>
    </source>
</reference>
<protein>
    <submittedName>
        <fullName evidence="1">Uncharacterized protein</fullName>
    </submittedName>
</protein>
<dbReference type="EMBL" id="GGEC01090447">
    <property type="protein sequence ID" value="MBX70931.1"/>
    <property type="molecule type" value="Transcribed_RNA"/>
</dbReference>
<proteinExistence type="predicted"/>
<accession>A0A2P2QVN2</accession>